<organism evidence="1 2">
    <name type="scientific">Antarcticirhabdus aurantiaca</name>
    <dbReference type="NCBI Taxonomy" id="2606717"/>
    <lineage>
        <taxon>Bacteria</taxon>
        <taxon>Pseudomonadati</taxon>
        <taxon>Pseudomonadota</taxon>
        <taxon>Alphaproteobacteria</taxon>
        <taxon>Hyphomicrobiales</taxon>
        <taxon>Aurantimonadaceae</taxon>
        <taxon>Antarcticirhabdus</taxon>
    </lineage>
</organism>
<protein>
    <submittedName>
        <fullName evidence="1">FAD/NAD(P)-binding protein</fullName>
    </submittedName>
</protein>
<proteinExistence type="predicted"/>
<evidence type="ECO:0000313" key="2">
    <source>
        <dbReference type="Proteomes" id="UP001163223"/>
    </source>
</evidence>
<dbReference type="Proteomes" id="UP001163223">
    <property type="component" value="Chromosome"/>
</dbReference>
<gene>
    <name evidence="1" type="ORF">OXU80_25370</name>
</gene>
<name>A0ACD4NML8_9HYPH</name>
<reference evidence="1" key="1">
    <citation type="submission" date="2022-11" db="EMBL/GenBank/DDBJ databases">
        <title>beta-Carotene-producing bacterium, Jeongeuplla avenae sp. nov., alleviates the salt stress of Arabidopsis seedlings.</title>
        <authorList>
            <person name="Jiang L."/>
            <person name="Lee J."/>
        </authorList>
    </citation>
    <scope>NUCLEOTIDE SEQUENCE</scope>
    <source>
        <strain evidence="1">DY_R2A_6</strain>
    </source>
</reference>
<dbReference type="EMBL" id="CP113520">
    <property type="protein sequence ID" value="WAJ28113.1"/>
    <property type="molecule type" value="Genomic_DNA"/>
</dbReference>
<accession>A0ACD4NML8</accession>
<evidence type="ECO:0000313" key="1">
    <source>
        <dbReference type="EMBL" id="WAJ28113.1"/>
    </source>
</evidence>
<sequence>MNQMAVMKKSGIAPADIVAIVGGGFAGAAVAFHLARAGQPSVVIEPRPVLGGGLAYSTADPSHRINVPAARMSLVPDEPDHFVRWLARTGALRSDAQALRPNGDAYPRRAVFGRYVAEHLAPFRRTGLVRHVEALACRIRRLDDRAGWRIEPSSGEAVEAGRLVLAATHPLPALPRALGALHDSDALVGNPYAAGALERIGRNASVLILGSGLTAADMVASLDAAGHRGPITMLSRRGLRSRGHAPRPAEPFGDFSSEPARDVPALLASIRTALANARAEGLSWHPVFDALRNQGSAIWAALPPAERARLVSRLRPFWDVHRFRIAPQVEAVLDGRVANGTLRQEAGRVLSAAPAPGGRIAITWRPRGRALEEAATFDAVINTTGPAHGEALARNPALRSLAAAGFIGPDPYGLGIATSLCSRAIDAANAPVPDLFVAGPLARGTFGELMGLPEVSRHAEAVAAEILASLADPAIAPIAEPARASAADAL</sequence>
<keyword evidence="2" id="KW-1185">Reference proteome</keyword>